<feature type="transmembrane region" description="Helical" evidence="1">
    <location>
        <begin position="227"/>
        <end position="249"/>
    </location>
</feature>
<organism evidence="3 4">
    <name type="scientific">Kibdelosporangium banguiense</name>
    <dbReference type="NCBI Taxonomy" id="1365924"/>
    <lineage>
        <taxon>Bacteria</taxon>
        <taxon>Bacillati</taxon>
        <taxon>Actinomycetota</taxon>
        <taxon>Actinomycetes</taxon>
        <taxon>Pseudonocardiales</taxon>
        <taxon>Pseudonocardiaceae</taxon>
        <taxon>Kibdelosporangium</taxon>
    </lineage>
</organism>
<dbReference type="PANTHER" id="PTHR35152">
    <property type="entry name" value="DOMAIN SIGNALLING PROTEIN, PUTATIVE (AFU_ORTHOLOGUE AFUA_5G11310)-RELATED"/>
    <property type="match status" value="1"/>
</dbReference>
<evidence type="ECO:0000256" key="1">
    <source>
        <dbReference type="PROSITE-ProRule" id="PRU00244"/>
    </source>
</evidence>
<sequence length="272" mass="28258">MVAGWGGRPQVGEGEAMYGFSFNVVTAVIAYVASVVGSALGLLCTSRARAAVGSERARWLALAAVSIGGTGIWVMHFIAMLGSEVYGTPLRYNAPVTILSMVLAIAVVAVGMFVVGFGERPVWLFVGGAFTGGGVAIMHYVGMSAINLFGEIHYDPLLVAASVVIAVVAATAALWATLYIRAFGAVVIAALIMGVAVNGMHHVGMFAAHVMPHDATSGLTGMTGESLLLPMVVGITFVTVVTLAIVALSPNAREIAEERALQDRIARATHFR</sequence>
<keyword evidence="1" id="KW-0472">Membrane</keyword>
<feature type="transmembrane region" description="Helical" evidence="1">
    <location>
        <begin position="122"/>
        <end position="142"/>
    </location>
</feature>
<dbReference type="Proteomes" id="UP001519332">
    <property type="component" value="Unassembled WGS sequence"/>
</dbReference>
<reference evidence="3 4" key="1">
    <citation type="submission" date="2021-03" db="EMBL/GenBank/DDBJ databases">
        <title>Sequencing the genomes of 1000 actinobacteria strains.</title>
        <authorList>
            <person name="Klenk H.-P."/>
        </authorList>
    </citation>
    <scope>NUCLEOTIDE SEQUENCE [LARGE SCALE GENOMIC DNA]</scope>
    <source>
        <strain evidence="3 4">DSM 46670</strain>
    </source>
</reference>
<keyword evidence="4" id="KW-1185">Reference proteome</keyword>
<feature type="domain" description="MHYT" evidence="2">
    <location>
        <begin position="22"/>
        <end position="211"/>
    </location>
</feature>
<feature type="transmembrane region" description="Helical" evidence="1">
    <location>
        <begin position="183"/>
        <end position="207"/>
    </location>
</feature>
<evidence type="ECO:0000313" key="3">
    <source>
        <dbReference type="EMBL" id="MBP2325830.1"/>
    </source>
</evidence>
<dbReference type="InterPro" id="IPR005330">
    <property type="entry name" value="MHYT_dom"/>
</dbReference>
<feature type="transmembrane region" description="Helical" evidence="1">
    <location>
        <begin position="94"/>
        <end position="115"/>
    </location>
</feature>
<comment type="caution">
    <text evidence="3">The sequence shown here is derived from an EMBL/GenBank/DDBJ whole genome shotgun (WGS) entry which is preliminary data.</text>
</comment>
<dbReference type="Pfam" id="PF03707">
    <property type="entry name" value="MHYT"/>
    <property type="match status" value="2"/>
</dbReference>
<feature type="transmembrane region" description="Helical" evidence="1">
    <location>
        <begin position="157"/>
        <end position="176"/>
    </location>
</feature>
<dbReference type="PROSITE" id="PS50924">
    <property type="entry name" value="MHYT"/>
    <property type="match status" value="1"/>
</dbReference>
<accession>A0ABS4TN48</accession>
<keyword evidence="1" id="KW-0812">Transmembrane</keyword>
<protein>
    <submittedName>
        <fullName evidence="3">NO-binding membrane sensor protein with MHYT domain</fullName>
    </submittedName>
</protein>
<name>A0ABS4TN48_9PSEU</name>
<evidence type="ECO:0000313" key="4">
    <source>
        <dbReference type="Proteomes" id="UP001519332"/>
    </source>
</evidence>
<proteinExistence type="predicted"/>
<evidence type="ECO:0000259" key="2">
    <source>
        <dbReference type="PROSITE" id="PS50924"/>
    </source>
</evidence>
<feature type="transmembrane region" description="Helical" evidence="1">
    <location>
        <begin position="57"/>
        <end position="82"/>
    </location>
</feature>
<gene>
    <name evidence="3" type="ORF">JOF56_006215</name>
</gene>
<dbReference type="PANTHER" id="PTHR35152:SF1">
    <property type="entry name" value="DOMAIN SIGNALLING PROTEIN, PUTATIVE (AFU_ORTHOLOGUE AFUA_5G11310)-RELATED"/>
    <property type="match status" value="1"/>
</dbReference>
<feature type="transmembrane region" description="Helical" evidence="1">
    <location>
        <begin position="20"/>
        <end position="45"/>
    </location>
</feature>
<keyword evidence="1" id="KW-1133">Transmembrane helix</keyword>
<dbReference type="EMBL" id="JAGINW010000001">
    <property type="protein sequence ID" value="MBP2325830.1"/>
    <property type="molecule type" value="Genomic_DNA"/>
</dbReference>